<proteinExistence type="predicted"/>
<sequence>MKEDISRTHTEEAMHNNFDKEKAKSKSQSISSPENENTSLIHNNVDDKSQQYNDDEVSSNLYDEDYCELSEDVPRCVRLELLLRRGKKAPDSKDVDNKKDVLKMVKSVNKSTINENVYKSEVETTSQKGKKAKRKGKNHKLCAIITDLHNKNIKLEKTNIDISKELKSLKEDYNTFIEINDAFGTENKELKRKIRASEIDDIESKHLSKKAKSKRSVIQINDDDDKDKDVDDDLMDSKLNVTEESPEEPNEREVRVCLILTIIFDTNFCN</sequence>
<name>A0A2N0RYZ7_9GLOM</name>
<dbReference type="VEuPathDB" id="FungiDB:RhiirFUN_016892"/>
<organism evidence="2 3">
    <name type="scientific">Rhizophagus irregularis</name>
    <dbReference type="NCBI Taxonomy" id="588596"/>
    <lineage>
        <taxon>Eukaryota</taxon>
        <taxon>Fungi</taxon>
        <taxon>Fungi incertae sedis</taxon>
        <taxon>Mucoromycota</taxon>
        <taxon>Glomeromycotina</taxon>
        <taxon>Glomeromycetes</taxon>
        <taxon>Glomerales</taxon>
        <taxon>Glomeraceae</taxon>
        <taxon>Rhizophagus</taxon>
    </lineage>
</organism>
<comment type="caution">
    <text evidence="2">The sequence shown here is derived from an EMBL/GenBank/DDBJ whole genome shotgun (WGS) entry which is preliminary data.</text>
</comment>
<dbReference type="VEuPathDB" id="FungiDB:RhiirFUN_013673"/>
<dbReference type="Proteomes" id="UP000232688">
    <property type="component" value="Unassembled WGS sequence"/>
</dbReference>
<feature type="compositionally biased region" description="Polar residues" evidence="1">
    <location>
        <begin position="26"/>
        <end position="42"/>
    </location>
</feature>
<feature type="compositionally biased region" description="Acidic residues" evidence="1">
    <location>
        <begin position="221"/>
        <end position="233"/>
    </location>
</feature>
<evidence type="ECO:0000313" key="3">
    <source>
        <dbReference type="Proteomes" id="UP000232688"/>
    </source>
</evidence>
<feature type="region of interest" description="Disordered" evidence="1">
    <location>
        <begin position="213"/>
        <end position="233"/>
    </location>
</feature>
<dbReference type="EMBL" id="LLXH01000328">
    <property type="protein sequence ID" value="PKC68510.1"/>
    <property type="molecule type" value="Genomic_DNA"/>
</dbReference>
<reference evidence="2 3" key="2">
    <citation type="submission" date="2017-10" db="EMBL/GenBank/DDBJ databases">
        <title>Genome analyses suggest a sexual origin of heterokaryosis in a supposedly ancient asexual fungus.</title>
        <authorList>
            <person name="Corradi N."/>
            <person name="Sedzielewska K."/>
            <person name="Noel J."/>
            <person name="Charron P."/>
            <person name="Farinelli L."/>
            <person name="Marton T."/>
            <person name="Kruger M."/>
            <person name="Pelin A."/>
            <person name="Brachmann A."/>
            <person name="Corradi N."/>
        </authorList>
    </citation>
    <scope>NUCLEOTIDE SEQUENCE [LARGE SCALE GENOMIC DNA]</scope>
    <source>
        <strain evidence="2 3">A1</strain>
    </source>
</reference>
<accession>A0A2N0RYZ7</accession>
<evidence type="ECO:0000256" key="1">
    <source>
        <dbReference type="SAM" id="MobiDB-lite"/>
    </source>
</evidence>
<feature type="compositionally biased region" description="Basic and acidic residues" evidence="1">
    <location>
        <begin position="1"/>
        <end position="24"/>
    </location>
</feature>
<dbReference type="AlphaFoldDB" id="A0A2N0RYZ7"/>
<gene>
    <name evidence="2" type="ORF">RhiirA1_457140</name>
</gene>
<feature type="region of interest" description="Disordered" evidence="1">
    <location>
        <begin position="1"/>
        <end position="56"/>
    </location>
</feature>
<reference evidence="2 3" key="1">
    <citation type="submission" date="2017-10" db="EMBL/GenBank/DDBJ databases">
        <title>Extensive intraspecific genome diversity in a model arbuscular mycorrhizal fungus.</title>
        <authorList>
            <person name="Chen E.C.H."/>
            <person name="Morin E."/>
            <person name="Baudet D."/>
            <person name="Noel J."/>
            <person name="Ndikumana S."/>
            <person name="Charron P."/>
            <person name="St-Onge C."/>
            <person name="Giorgi J."/>
            <person name="Grigoriev I.V."/>
            <person name="Roux C."/>
            <person name="Martin F.M."/>
            <person name="Corradi N."/>
        </authorList>
    </citation>
    <scope>NUCLEOTIDE SEQUENCE [LARGE SCALE GENOMIC DNA]</scope>
    <source>
        <strain evidence="2 3">A1</strain>
    </source>
</reference>
<dbReference type="VEuPathDB" id="FungiDB:RhiirA1_457140"/>
<protein>
    <submittedName>
        <fullName evidence="2">Uncharacterized protein</fullName>
    </submittedName>
</protein>
<dbReference type="VEuPathDB" id="FungiDB:FUN_014204"/>
<evidence type="ECO:0000313" key="2">
    <source>
        <dbReference type="EMBL" id="PKC68510.1"/>
    </source>
</evidence>
<dbReference type="VEuPathDB" id="FungiDB:FUN_022664"/>